<gene>
    <name evidence="4" type="ORF">FHP24_11740</name>
</gene>
<dbReference type="SUPFAM" id="SSF103378">
    <property type="entry name" value="2-methylcitrate dehydratase PrpD"/>
    <property type="match status" value="1"/>
</dbReference>
<dbReference type="InterPro" id="IPR042183">
    <property type="entry name" value="MmgE/PrpD_sf_1"/>
</dbReference>
<dbReference type="Pfam" id="PF19305">
    <property type="entry name" value="MmgE_PrpD_C"/>
    <property type="match status" value="1"/>
</dbReference>
<dbReference type="InterPro" id="IPR036148">
    <property type="entry name" value="MmgE/PrpD_sf"/>
</dbReference>
<dbReference type="InterPro" id="IPR045337">
    <property type="entry name" value="MmgE_PrpD_C"/>
</dbReference>
<keyword evidence="5" id="KW-1185">Reference proteome</keyword>
<dbReference type="Pfam" id="PF03972">
    <property type="entry name" value="MmgE_PrpD_N"/>
    <property type="match status" value="1"/>
</dbReference>
<sequence>MTVSQSFARNLLDFSRRDLPEEAFDRARNAIIDTIGVTLAGSRHQGSEILRSVVLPTAATGKSRIFGTDLTLNSLDAALLNGTAAHMLDYDDSNSHMHGHVSVAILPAILALADEHGISGPAVLNAYIAGFEAAARMGNAVSRRQYTLGWHPTTTVGIFGAVAAAAVLLELTQEQTATALGIATSFASGIKSNFGSMTKPLIVGHANRNALTATALARAGFSSGPTTFEHHQGFFAVFNGAPESYDASFIVEPWSGPLRILDRHKGIKQKRFPCCYALAPPLDGVLALREEYRLLPEQIASVEIGVHPIRFPHINVQSPDTPLAAKFSTSYTIARALVTGTVTMEDFEDEAHFNDPATRSLMPRVSLHRYENDNPSGASVIIKTTGGQQLERFVEAALGSTYDHPIPEQAIRRKFLDCAALALNSNEAENLLKRLETDEFA</sequence>
<dbReference type="Gene3D" id="1.10.4100.10">
    <property type="entry name" value="2-methylcitrate dehydratase PrpD"/>
    <property type="match status" value="1"/>
</dbReference>
<dbReference type="PANTHER" id="PTHR16943">
    <property type="entry name" value="2-METHYLCITRATE DEHYDRATASE-RELATED"/>
    <property type="match status" value="1"/>
</dbReference>
<evidence type="ECO:0000259" key="2">
    <source>
        <dbReference type="Pfam" id="PF03972"/>
    </source>
</evidence>
<dbReference type="Gene3D" id="3.30.1330.120">
    <property type="entry name" value="2-methylcitrate dehydratase PrpD"/>
    <property type="match status" value="1"/>
</dbReference>
<comment type="caution">
    <text evidence="4">The sequence shown here is derived from an EMBL/GenBank/DDBJ whole genome shotgun (WGS) entry which is preliminary data.</text>
</comment>
<dbReference type="EMBL" id="VDMN01000002">
    <property type="protein sequence ID" value="TNM64037.1"/>
    <property type="molecule type" value="Genomic_DNA"/>
</dbReference>
<evidence type="ECO:0000256" key="1">
    <source>
        <dbReference type="ARBA" id="ARBA00006174"/>
    </source>
</evidence>
<feature type="domain" description="MmgE/PrpD N-terminal" evidence="2">
    <location>
        <begin position="6"/>
        <end position="241"/>
    </location>
</feature>
<dbReference type="InterPro" id="IPR005656">
    <property type="entry name" value="MmgE_PrpD"/>
</dbReference>
<reference evidence="4 5" key="1">
    <citation type="submission" date="2019-06" db="EMBL/GenBank/DDBJ databases">
        <title>The draft genome of Rhizobium smilacinae PTYR-5.</title>
        <authorList>
            <person name="Liu L."/>
            <person name="Li L."/>
            <person name="Zhang X."/>
        </authorList>
    </citation>
    <scope>NUCLEOTIDE SEQUENCE [LARGE SCALE GENOMIC DNA]</scope>
    <source>
        <strain evidence="4 5">PTYR-5</strain>
    </source>
</reference>
<proteinExistence type="inferred from homology"/>
<evidence type="ECO:0000259" key="3">
    <source>
        <dbReference type="Pfam" id="PF19305"/>
    </source>
</evidence>
<comment type="similarity">
    <text evidence="1">Belongs to the PrpD family.</text>
</comment>
<dbReference type="InterPro" id="IPR042188">
    <property type="entry name" value="MmgE/PrpD_sf_2"/>
</dbReference>
<dbReference type="Proteomes" id="UP000311605">
    <property type="component" value="Unassembled WGS sequence"/>
</dbReference>
<dbReference type="InterPro" id="IPR045336">
    <property type="entry name" value="MmgE_PrpD_N"/>
</dbReference>
<dbReference type="OrthoDB" id="9795089at2"/>
<feature type="domain" description="MmgE/PrpD C-terminal" evidence="3">
    <location>
        <begin position="272"/>
        <end position="430"/>
    </location>
</feature>
<dbReference type="AlphaFoldDB" id="A0A5C4XL58"/>
<dbReference type="PANTHER" id="PTHR16943:SF8">
    <property type="entry name" value="2-METHYLCITRATE DEHYDRATASE"/>
    <property type="match status" value="1"/>
</dbReference>
<accession>A0A5C4XL58</accession>
<evidence type="ECO:0000313" key="5">
    <source>
        <dbReference type="Proteomes" id="UP000311605"/>
    </source>
</evidence>
<dbReference type="GO" id="GO:0016829">
    <property type="term" value="F:lyase activity"/>
    <property type="evidence" value="ECO:0007669"/>
    <property type="project" value="InterPro"/>
</dbReference>
<organism evidence="4 5">
    <name type="scientific">Aliirhizobium smilacinae</name>
    <dbReference type="NCBI Taxonomy" id="1395944"/>
    <lineage>
        <taxon>Bacteria</taxon>
        <taxon>Pseudomonadati</taxon>
        <taxon>Pseudomonadota</taxon>
        <taxon>Alphaproteobacteria</taxon>
        <taxon>Hyphomicrobiales</taxon>
        <taxon>Rhizobiaceae</taxon>
        <taxon>Aliirhizobium</taxon>
    </lineage>
</organism>
<evidence type="ECO:0000313" key="4">
    <source>
        <dbReference type="EMBL" id="TNM64037.1"/>
    </source>
</evidence>
<name>A0A5C4XL58_9HYPH</name>
<protein>
    <submittedName>
        <fullName evidence="4">MmgE/PrpD family protein</fullName>
    </submittedName>
</protein>